<evidence type="ECO:0000256" key="4">
    <source>
        <dbReference type="ARBA" id="ARBA00006206"/>
    </source>
</evidence>
<comment type="subunit">
    <text evidence="5">Monomer.</text>
</comment>
<gene>
    <name evidence="15" type="ORF">OQ279_00560</name>
</gene>
<evidence type="ECO:0000256" key="14">
    <source>
        <dbReference type="PIRSR" id="PIRSR005096-3"/>
    </source>
</evidence>
<dbReference type="GO" id="GO:0004034">
    <property type="term" value="F:aldose 1-epimerase activity"/>
    <property type="evidence" value="ECO:0007669"/>
    <property type="project" value="UniProtKB-EC"/>
</dbReference>
<dbReference type="PANTHER" id="PTHR10091">
    <property type="entry name" value="ALDOSE-1-EPIMERASE"/>
    <property type="match status" value="1"/>
</dbReference>
<dbReference type="GO" id="GO:0033499">
    <property type="term" value="P:galactose catabolic process via UDP-galactose, Leloir pathway"/>
    <property type="evidence" value="ECO:0007669"/>
    <property type="project" value="TreeGrafter"/>
</dbReference>
<proteinExistence type="inferred from homology"/>
<dbReference type="GO" id="GO:0030246">
    <property type="term" value="F:carbohydrate binding"/>
    <property type="evidence" value="ECO:0007669"/>
    <property type="project" value="InterPro"/>
</dbReference>
<evidence type="ECO:0000256" key="3">
    <source>
        <dbReference type="ARBA" id="ARBA00005028"/>
    </source>
</evidence>
<dbReference type="RefSeq" id="WP_266067800.1">
    <property type="nucleotide sequence ID" value="NZ_JAPJDA010000001.1"/>
</dbReference>
<comment type="similarity">
    <text evidence="4 11">Belongs to the aldose epimerase family.</text>
</comment>
<feature type="binding site" evidence="14">
    <location>
        <begin position="218"/>
        <end position="220"/>
    </location>
    <ligand>
        <name>beta-D-galactose</name>
        <dbReference type="ChEBI" id="CHEBI:27667"/>
    </ligand>
</feature>
<dbReference type="AlphaFoldDB" id="A0A9X3CU06"/>
<evidence type="ECO:0000256" key="2">
    <source>
        <dbReference type="ARBA" id="ARBA00004496"/>
    </source>
</evidence>
<feature type="active site" description="Proton donor" evidence="12">
    <location>
        <position position="218"/>
    </location>
</feature>
<feature type="active site" description="Proton acceptor" evidence="12">
    <location>
        <position position="356"/>
    </location>
</feature>
<dbReference type="PIRSF" id="PIRSF005096">
    <property type="entry name" value="GALM"/>
    <property type="match status" value="1"/>
</dbReference>
<evidence type="ECO:0000313" key="16">
    <source>
        <dbReference type="Proteomes" id="UP001148482"/>
    </source>
</evidence>
<name>A0A9X3CU06_9FLAO</name>
<evidence type="ECO:0000256" key="5">
    <source>
        <dbReference type="ARBA" id="ARBA00011245"/>
    </source>
</evidence>
<keyword evidence="16" id="KW-1185">Reference proteome</keyword>
<comment type="caution">
    <text evidence="15">The sequence shown here is derived from an EMBL/GenBank/DDBJ whole genome shotgun (WGS) entry which is preliminary data.</text>
</comment>
<accession>A0A9X3CU06</accession>
<comment type="catalytic activity">
    <reaction evidence="11">
        <text>alpha-D-glucose = beta-D-glucose</text>
        <dbReference type="Rhea" id="RHEA:10264"/>
        <dbReference type="ChEBI" id="CHEBI:15903"/>
        <dbReference type="ChEBI" id="CHEBI:17925"/>
        <dbReference type="EC" id="5.1.3.3"/>
    </reaction>
</comment>
<evidence type="ECO:0000256" key="12">
    <source>
        <dbReference type="PIRSR" id="PIRSR005096-1"/>
    </source>
</evidence>
<evidence type="ECO:0000256" key="8">
    <source>
        <dbReference type="ARBA" id="ARBA00022837"/>
    </source>
</evidence>
<keyword evidence="7" id="KW-0597">Phosphoprotein</keyword>
<dbReference type="SUPFAM" id="SSF74650">
    <property type="entry name" value="Galactose mutarotase-like"/>
    <property type="match status" value="1"/>
</dbReference>
<evidence type="ECO:0000256" key="11">
    <source>
        <dbReference type="PIRNR" id="PIRNR005096"/>
    </source>
</evidence>
<comment type="cofactor">
    <cofactor evidence="1">
        <name>Ca(2+)</name>
        <dbReference type="ChEBI" id="CHEBI:29108"/>
    </cofactor>
</comment>
<dbReference type="InterPro" id="IPR015443">
    <property type="entry name" value="Aldose_1-epimerase"/>
</dbReference>
<dbReference type="Pfam" id="PF01263">
    <property type="entry name" value="Aldose_epim"/>
    <property type="match status" value="1"/>
</dbReference>
<sequence>MNTVKRSFLNCGLLILALAFVQCKNENKETQTLDEDATKVDQEVLKEDFGTTPDGEQVEQYTLRNENGMEVNIITYGGRITSLTAPDAEGNYEDVVLGFNSLEQYLEDNPFFGALIGRFGNRIANGKFSLDGEEYTLAQNDGQNHLHGGEKGFDKVIWTVEEAGPRMLKLSYVSEDMEEGYPGKLETIVTYTLNDDNSLDVDYEATTDKKTVVNLTQHAYFNLSGDFSESILDHEIKINADQYLPVTENLIPTGELQDVANTAFDFREPKEAGKDIEASNEQLQRAGGYDHNWVLNEQDSGMRFAASAYHPASGRFMEVHTTEPGIQFYSGNFLDGTLPLQYGEGNYEKRSGFCLETQHYPDSPNQENFPSVILEPGDTYTSKTSFKFSVK</sequence>
<protein>
    <recommendedName>
        <fullName evidence="11">Aldose 1-epimerase</fullName>
        <ecNumber evidence="11">5.1.3.3</ecNumber>
    </recommendedName>
</protein>
<dbReference type="Proteomes" id="UP001148482">
    <property type="component" value="Unassembled WGS sequence"/>
</dbReference>
<evidence type="ECO:0000256" key="1">
    <source>
        <dbReference type="ARBA" id="ARBA00001913"/>
    </source>
</evidence>
<keyword evidence="9 11" id="KW-0413">Isomerase</keyword>
<dbReference type="InterPro" id="IPR008183">
    <property type="entry name" value="Aldose_1/G6P_1-epimerase"/>
</dbReference>
<feature type="binding site" evidence="14">
    <location>
        <begin position="121"/>
        <end position="122"/>
    </location>
    <ligand>
        <name>beta-D-galactose</name>
        <dbReference type="ChEBI" id="CHEBI:27667"/>
    </ligand>
</feature>
<dbReference type="EMBL" id="JAPJDA010000001">
    <property type="protein sequence ID" value="MCX2836626.1"/>
    <property type="molecule type" value="Genomic_DNA"/>
</dbReference>
<keyword evidence="6" id="KW-0963">Cytoplasm</keyword>
<evidence type="ECO:0000256" key="7">
    <source>
        <dbReference type="ARBA" id="ARBA00022553"/>
    </source>
</evidence>
<dbReference type="NCBIfam" id="NF008277">
    <property type="entry name" value="PRK11055.1"/>
    <property type="match status" value="1"/>
</dbReference>
<dbReference type="InterPro" id="IPR047215">
    <property type="entry name" value="Galactose_mutarotase-like"/>
</dbReference>
<dbReference type="GO" id="GO:0006006">
    <property type="term" value="P:glucose metabolic process"/>
    <property type="evidence" value="ECO:0007669"/>
    <property type="project" value="TreeGrafter"/>
</dbReference>
<dbReference type="PANTHER" id="PTHR10091:SF0">
    <property type="entry name" value="GALACTOSE MUTAROTASE"/>
    <property type="match status" value="1"/>
</dbReference>
<keyword evidence="8" id="KW-0106">Calcium</keyword>
<comment type="pathway">
    <text evidence="3 11">Carbohydrate metabolism; hexose metabolism.</text>
</comment>
<dbReference type="CDD" id="cd09019">
    <property type="entry name" value="galactose_mutarotase_like"/>
    <property type="match status" value="1"/>
</dbReference>
<dbReference type="EC" id="5.1.3.3" evidence="11"/>
<keyword evidence="10 11" id="KW-0119">Carbohydrate metabolism</keyword>
<dbReference type="InterPro" id="IPR011013">
    <property type="entry name" value="Gal_mutarotase_sf_dom"/>
</dbReference>
<evidence type="ECO:0000256" key="10">
    <source>
        <dbReference type="ARBA" id="ARBA00023277"/>
    </source>
</evidence>
<organism evidence="15 16">
    <name type="scientific">Salinimicrobium profundisediminis</name>
    <dbReference type="NCBI Taxonomy" id="2994553"/>
    <lineage>
        <taxon>Bacteria</taxon>
        <taxon>Pseudomonadati</taxon>
        <taxon>Bacteroidota</taxon>
        <taxon>Flavobacteriia</taxon>
        <taxon>Flavobacteriales</taxon>
        <taxon>Flavobacteriaceae</taxon>
        <taxon>Salinimicrobium</taxon>
    </lineage>
</organism>
<evidence type="ECO:0000256" key="13">
    <source>
        <dbReference type="PIRSR" id="PIRSR005096-2"/>
    </source>
</evidence>
<dbReference type="InterPro" id="IPR014718">
    <property type="entry name" value="GH-type_carb-bd"/>
</dbReference>
<feature type="binding site" evidence="13">
    <location>
        <position position="290"/>
    </location>
    <ligand>
        <name>beta-D-galactose</name>
        <dbReference type="ChEBI" id="CHEBI:27667"/>
    </ligand>
</feature>
<dbReference type="FunFam" id="2.70.98.10:FF:000003">
    <property type="entry name" value="Aldose 1-epimerase"/>
    <property type="match status" value="1"/>
</dbReference>
<evidence type="ECO:0000313" key="15">
    <source>
        <dbReference type="EMBL" id="MCX2836626.1"/>
    </source>
</evidence>
<evidence type="ECO:0000256" key="9">
    <source>
        <dbReference type="ARBA" id="ARBA00023235"/>
    </source>
</evidence>
<reference evidence="15" key="1">
    <citation type="submission" date="2022-11" db="EMBL/GenBank/DDBJ databases">
        <title>Salinimicrobium profundisediminis sp. nov., isolated from deep-sea sediment of the Mariana Trench.</title>
        <authorList>
            <person name="Fu H."/>
        </authorList>
    </citation>
    <scope>NUCLEOTIDE SEQUENCE</scope>
    <source>
        <strain evidence="15">MT39</strain>
    </source>
</reference>
<dbReference type="GO" id="GO:0005737">
    <property type="term" value="C:cytoplasm"/>
    <property type="evidence" value="ECO:0007669"/>
    <property type="project" value="UniProtKB-SubCell"/>
</dbReference>
<dbReference type="Gene3D" id="2.70.98.10">
    <property type="match status" value="1"/>
</dbReference>
<evidence type="ECO:0000256" key="6">
    <source>
        <dbReference type="ARBA" id="ARBA00022490"/>
    </source>
</evidence>
<comment type="subcellular location">
    <subcellularLocation>
        <location evidence="2">Cytoplasm</location>
    </subcellularLocation>
</comment>